<keyword evidence="3" id="KW-0378">Hydrolase</keyword>
<keyword evidence="1" id="KW-0472">Membrane</keyword>
<evidence type="ECO:0000313" key="3">
    <source>
        <dbReference type="EMBL" id="GGO70078.1"/>
    </source>
</evidence>
<reference evidence="3" key="2">
    <citation type="submission" date="2020-09" db="EMBL/GenBank/DDBJ databases">
        <authorList>
            <person name="Sun Q."/>
            <person name="Zhou Y."/>
        </authorList>
    </citation>
    <scope>NUCLEOTIDE SEQUENCE</scope>
    <source>
        <strain evidence="3">CGMCC 4.7368</strain>
    </source>
</reference>
<sequence>MWQSKKWQGKNRWRGVGRAATAVVAGLVILAVPGPASAKGEPDEATIQRVVSDFARNAGYPGIAVAISKGDQVLYTGGYGKDSSGAAVTATTPMPAASVSKSFTALAVMQLVEARKVTLDAPVRDYLPDFRISDSRGEQITVRDLLNQTSGITDSTLPEKSLPQPDSLAGAMTRAHDATLAVDPGTKYSYTNTNYHLAARLVEAVAGEPFADYLRRHVFEPIGMRATVTIDQTPRDLPRDVRKGFVYAYGVPIPVTEPKRFVNGSDGVVTTAADLAKWLIVHSNAGRAANGTQPVSASSIAAMHTSSDQRWTYGMGWNVDQKGRVRHSGVWFTYTAEQLLLPGGYGIAVIGNSGIGLVNEGIGSLADELATLVTGGEPSPGVPVRLIVDLTLAGLTLLSVFLGVRNLRRTRAWAERLTGRPSWRLVLRLLPRLIPLALLTVLPDLLGGIVGGGRDLTFVQLCYYSVALVTWAAVAALMNVSVLITRVVALAHLRRSADSPVTRDVFAQIAPR</sequence>
<proteinExistence type="predicted"/>
<dbReference type="Proteomes" id="UP000646523">
    <property type="component" value="Unassembled WGS sequence"/>
</dbReference>
<dbReference type="Gene3D" id="3.40.710.10">
    <property type="entry name" value="DD-peptidase/beta-lactamase superfamily"/>
    <property type="match status" value="1"/>
</dbReference>
<organism evidence="3 4">
    <name type="scientific">Nonomuraea cavernae</name>
    <dbReference type="NCBI Taxonomy" id="2045107"/>
    <lineage>
        <taxon>Bacteria</taxon>
        <taxon>Bacillati</taxon>
        <taxon>Actinomycetota</taxon>
        <taxon>Actinomycetes</taxon>
        <taxon>Streptosporangiales</taxon>
        <taxon>Streptosporangiaceae</taxon>
        <taxon>Nonomuraea</taxon>
    </lineage>
</organism>
<evidence type="ECO:0000259" key="2">
    <source>
        <dbReference type="Pfam" id="PF00144"/>
    </source>
</evidence>
<dbReference type="PANTHER" id="PTHR46825">
    <property type="entry name" value="D-ALANYL-D-ALANINE-CARBOXYPEPTIDASE/ENDOPEPTIDASE AMPH"/>
    <property type="match status" value="1"/>
</dbReference>
<dbReference type="Pfam" id="PF00144">
    <property type="entry name" value="Beta-lactamase"/>
    <property type="match status" value="1"/>
</dbReference>
<dbReference type="InterPro" id="IPR050491">
    <property type="entry name" value="AmpC-like"/>
</dbReference>
<feature type="transmembrane region" description="Helical" evidence="1">
    <location>
        <begin position="425"/>
        <end position="443"/>
    </location>
</feature>
<keyword evidence="1" id="KW-0812">Transmembrane</keyword>
<reference evidence="3" key="1">
    <citation type="journal article" date="2014" name="Int. J. Syst. Evol. Microbiol.">
        <title>Complete genome sequence of Corynebacterium casei LMG S-19264T (=DSM 44701T), isolated from a smear-ripened cheese.</title>
        <authorList>
            <consortium name="US DOE Joint Genome Institute (JGI-PGF)"/>
            <person name="Walter F."/>
            <person name="Albersmeier A."/>
            <person name="Kalinowski J."/>
            <person name="Ruckert C."/>
        </authorList>
    </citation>
    <scope>NUCLEOTIDE SEQUENCE</scope>
    <source>
        <strain evidence="3">CGMCC 4.7368</strain>
    </source>
</reference>
<keyword evidence="4" id="KW-1185">Reference proteome</keyword>
<feature type="transmembrane region" description="Helical" evidence="1">
    <location>
        <begin position="386"/>
        <end position="404"/>
    </location>
</feature>
<dbReference type="InterPro" id="IPR001466">
    <property type="entry name" value="Beta-lactam-related"/>
</dbReference>
<accession>A0A917Z164</accession>
<dbReference type="EMBL" id="BMNH01000008">
    <property type="protein sequence ID" value="GGO70078.1"/>
    <property type="molecule type" value="Genomic_DNA"/>
</dbReference>
<comment type="caution">
    <text evidence="3">The sequence shown here is derived from an EMBL/GenBank/DDBJ whole genome shotgun (WGS) entry which is preliminary data.</text>
</comment>
<dbReference type="RefSeq" id="WP_225262828.1">
    <property type="nucleotide sequence ID" value="NZ_BMNH01000008.1"/>
</dbReference>
<dbReference type="AlphaFoldDB" id="A0A917Z164"/>
<feature type="domain" description="Beta-lactamase-related" evidence="2">
    <location>
        <begin position="48"/>
        <end position="349"/>
    </location>
</feature>
<dbReference type="SUPFAM" id="SSF56601">
    <property type="entry name" value="beta-lactamase/transpeptidase-like"/>
    <property type="match status" value="1"/>
</dbReference>
<protein>
    <submittedName>
        <fullName evidence="3">Serine hydrolase</fullName>
    </submittedName>
</protein>
<evidence type="ECO:0000313" key="4">
    <source>
        <dbReference type="Proteomes" id="UP000646523"/>
    </source>
</evidence>
<dbReference type="GO" id="GO:0016787">
    <property type="term" value="F:hydrolase activity"/>
    <property type="evidence" value="ECO:0007669"/>
    <property type="project" value="UniProtKB-KW"/>
</dbReference>
<dbReference type="InterPro" id="IPR012338">
    <property type="entry name" value="Beta-lactam/transpept-like"/>
</dbReference>
<gene>
    <name evidence="3" type="ORF">GCM10012289_32680</name>
</gene>
<dbReference type="PANTHER" id="PTHR46825:SF9">
    <property type="entry name" value="BETA-LACTAMASE-RELATED DOMAIN-CONTAINING PROTEIN"/>
    <property type="match status" value="1"/>
</dbReference>
<keyword evidence="1" id="KW-1133">Transmembrane helix</keyword>
<name>A0A917Z164_9ACTN</name>
<evidence type="ECO:0000256" key="1">
    <source>
        <dbReference type="SAM" id="Phobius"/>
    </source>
</evidence>
<feature type="transmembrane region" description="Helical" evidence="1">
    <location>
        <begin position="463"/>
        <end position="485"/>
    </location>
</feature>